<protein>
    <submittedName>
        <fullName evidence="1">Uncharacterized protein</fullName>
    </submittedName>
</protein>
<organism evidence="1">
    <name type="scientific">Tetraselmis sp. GSL018</name>
    <dbReference type="NCBI Taxonomy" id="582737"/>
    <lineage>
        <taxon>Eukaryota</taxon>
        <taxon>Viridiplantae</taxon>
        <taxon>Chlorophyta</taxon>
        <taxon>core chlorophytes</taxon>
        <taxon>Chlorodendrophyceae</taxon>
        <taxon>Chlorodendrales</taxon>
        <taxon>Chlorodendraceae</taxon>
        <taxon>Tetraselmis</taxon>
    </lineage>
</organism>
<gene>
    <name evidence="1" type="ORF">TSPGSL018_4437</name>
</gene>
<accession>A0A061RBH3</accession>
<sequence>MRRMVLSQIWDACNTSTWNIYHQSP</sequence>
<dbReference type="EMBL" id="GBEZ01015895">
    <property type="protein sequence ID" value="JAC70307.1"/>
    <property type="molecule type" value="Transcribed_RNA"/>
</dbReference>
<proteinExistence type="predicted"/>
<dbReference type="AlphaFoldDB" id="A0A061RBH3"/>
<name>A0A061RBH3_9CHLO</name>
<reference evidence="1" key="1">
    <citation type="submission" date="2014-05" db="EMBL/GenBank/DDBJ databases">
        <title>The transcriptome of the halophilic microalga Tetraselmis sp. GSL018 isolated from the Great Salt Lake, Utah.</title>
        <authorList>
            <person name="Jinkerson R.E."/>
            <person name="D'Adamo S."/>
            <person name="Posewitz M.C."/>
        </authorList>
    </citation>
    <scope>NUCLEOTIDE SEQUENCE</scope>
    <source>
        <strain evidence="1">GSL018</strain>
    </source>
</reference>
<evidence type="ECO:0000313" key="1">
    <source>
        <dbReference type="EMBL" id="JAC70307.1"/>
    </source>
</evidence>